<evidence type="ECO:0000256" key="4">
    <source>
        <dbReference type="ARBA" id="ARBA00023180"/>
    </source>
</evidence>
<organism evidence="8 9">
    <name type="scientific">Morella rubra</name>
    <name type="common">Chinese bayberry</name>
    <dbReference type="NCBI Taxonomy" id="262757"/>
    <lineage>
        <taxon>Eukaryota</taxon>
        <taxon>Viridiplantae</taxon>
        <taxon>Streptophyta</taxon>
        <taxon>Embryophyta</taxon>
        <taxon>Tracheophyta</taxon>
        <taxon>Spermatophyta</taxon>
        <taxon>Magnoliopsida</taxon>
        <taxon>eudicotyledons</taxon>
        <taxon>Gunneridae</taxon>
        <taxon>Pentapetalae</taxon>
        <taxon>rosids</taxon>
        <taxon>fabids</taxon>
        <taxon>Fagales</taxon>
        <taxon>Myricaceae</taxon>
        <taxon>Morella</taxon>
    </lineage>
</organism>
<sequence>MEPPSPFFQFFSLFLLVSSYPNAFTHTALAEGVTPEEAKQLRDEVRGMFYHAFDGYMEHAFPLDELRPLSCGGEDTLGGYALTLIDSLDMLALLGDRERFAASVEWIGKNLRFDINKTVSVFETTIRVLGGLLSAHLIASDYATVRGMFYHAFDGYMEHAFPLDELRPLSCGGEDTLGGYALTLIDSLDMLALLGDRERFAASVEWIGKNLRFDINKTVSVFETTIRVLGGLLSAHLIASDYATGMKIQSYDNQLLNLAEDLARRLLPAFDTPTGIPFGSVNLLHGVDEHESKAKPSASLSCISPYIQITSTAGGGTLTLEFGVLSRLTNDPIFEQVTKNAVRGIWARRSKLNLVGAHINVFTGEWTQKDAGIGTSIDSFYEYLLKAYILLGDEEYLFIFQEAYGAAMHYLYNDPWYVEVNMDSATIVWPLFNSLQAFWPGLQVLAGDINPAIRTHSAFFTVWKRYGFTPEGFNLATLSVQQGQKSYPLRPELIESTYWLYKATRDPRYLDAGRDMVASLQYGARCPCGYCHISDVEFHTQEDHMESFFLAETVKYLWLLFDFAVGPDNLVENGPYKYIFSTEGHLLPATPQISLVQEHCSYLGAFCKGLGFIHESHTSEIATDLQEANGSRSDGGQGHTGIPVYSTSFETTATVGMIKGIPTPAPAYELFSFKNGFCPGLSHGQKFGISFVGSDTAYQYESAYNREPTISQTHLVAVVPNKSSADSLSYIDNDHDKLQESSEGGSESGASPLPQDAFRIE</sequence>
<reference evidence="8 9" key="1">
    <citation type="journal article" date="2019" name="Plant Biotechnol. J.">
        <title>The red bayberry genome and genetic basis of sex determination.</title>
        <authorList>
            <person name="Jia H.M."/>
            <person name="Jia H.J."/>
            <person name="Cai Q.L."/>
            <person name="Wang Y."/>
            <person name="Zhao H.B."/>
            <person name="Yang W.F."/>
            <person name="Wang G.Y."/>
            <person name="Li Y.H."/>
            <person name="Zhan D.L."/>
            <person name="Shen Y.T."/>
            <person name="Niu Q.F."/>
            <person name="Chang L."/>
            <person name="Qiu J."/>
            <person name="Zhao L."/>
            <person name="Xie H.B."/>
            <person name="Fu W.Y."/>
            <person name="Jin J."/>
            <person name="Li X.W."/>
            <person name="Jiao Y."/>
            <person name="Zhou C.C."/>
            <person name="Tu T."/>
            <person name="Chai C.Y."/>
            <person name="Gao J.L."/>
            <person name="Fan L.J."/>
            <person name="van de Weg E."/>
            <person name="Wang J.Y."/>
            <person name="Gao Z.S."/>
        </authorList>
    </citation>
    <scope>NUCLEOTIDE SEQUENCE [LARGE SCALE GENOMIC DNA]</scope>
    <source>
        <tissue evidence="8">Leaves</tissue>
    </source>
</reference>
<dbReference type="Proteomes" id="UP000516437">
    <property type="component" value="Chromosome 3"/>
</dbReference>
<dbReference type="AlphaFoldDB" id="A0A6A1W1S0"/>
<evidence type="ECO:0000256" key="5">
    <source>
        <dbReference type="RuleBase" id="RU361193"/>
    </source>
</evidence>
<keyword evidence="5" id="KW-0378">Hydrolase</keyword>
<feature type="region of interest" description="Disordered" evidence="6">
    <location>
        <begin position="727"/>
        <end position="761"/>
    </location>
</feature>
<keyword evidence="9" id="KW-1185">Reference proteome</keyword>
<evidence type="ECO:0000256" key="1">
    <source>
        <dbReference type="ARBA" id="ARBA00004240"/>
    </source>
</evidence>
<dbReference type="SUPFAM" id="SSF48225">
    <property type="entry name" value="Seven-hairpin glycosidases"/>
    <property type="match status" value="2"/>
</dbReference>
<keyword evidence="5" id="KW-0326">Glycosidase</keyword>
<proteinExistence type="inferred from homology"/>
<feature type="signal peptide" evidence="7">
    <location>
        <begin position="1"/>
        <end position="30"/>
    </location>
</feature>
<dbReference type="PRINTS" id="PR00747">
    <property type="entry name" value="GLYHDRLASE47"/>
</dbReference>
<dbReference type="GO" id="GO:0004571">
    <property type="term" value="F:mannosyl-oligosaccharide 1,2-alpha-mannosidase activity"/>
    <property type="evidence" value="ECO:0007669"/>
    <property type="project" value="InterPro"/>
</dbReference>
<gene>
    <name evidence="8" type="ORF">CJ030_MR3G014513</name>
</gene>
<dbReference type="GO" id="GO:0044322">
    <property type="term" value="C:endoplasmic reticulum quality control compartment"/>
    <property type="evidence" value="ECO:0007669"/>
    <property type="project" value="GOC"/>
</dbReference>
<keyword evidence="7" id="KW-0732">Signal</keyword>
<evidence type="ECO:0000256" key="6">
    <source>
        <dbReference type="SAM" id="MobiDB-lite"/>
    </source>
</evidence>
<evidence type="ECO:0000313" key="8">
    <source>
        <dbReference type="EMBL" id="KAB1218077.1"/>
    </source>
</evidence>
<dbReference type="PANTHER" id="PTHR45679:SF6">
    <property type="entry name" value="ER DEGRADATION-ENHANCING ALPHA-MANNOSIDASE-LIKE PROTEIN 2"/>
    <property type="match status" value="1"/>
</dbReference>
<dbReference type="InterPro" id="IPR001382">
    <property type="entry name" value="Glyco_hydro_47"/>
</dbReference>
<dbReference type="PANTHER" id="PTHR45679">
    <property type="entry name" value="ER DEGRADATION-ENHANCING ALPHA-MANNOSIDASE-LIKE PROTEIN 2"/>
    <property type="match status" value="1"/>
</dbReference>
<evidence type="ECO:0000256" key="3">
    <source>
        <dbReference type="ARBA" id="ARBA00022824"/>
    </source>
</evidence>
<keyword evidence="4" id="KW-0325">Glycoprotein</keyword>
<evidence type="ECO:0000256" key="2">
    <source>
        <dbReference type="ARBA" id="ARBA00007658"/>
    </source>
</evidence>
<keyword evidence="3" id="KW-0256">Endoplasmic reticulum</keyword>
<accession>A0A6A1W1S0</accession>
<dbReference type="InterPro" id="IPR012341">
    <property type="entry name" value="6hp_glycosidase-like_sf"/>
</dbReference>
<name>A0A6A1W1S0_9ROSI</name>
<comment type="caution">
    <text evidence="8">The sequence shown here is derived from an EMBL/GenBank/DDBJ whole genome shotgun (WGS) entry which is preliminary data.</text>
</comment>
<dbReference type="InterPro" id="IPR036026">
    <property type="entry name" value="Seven-hairpin_glycosidases"/>
</dbReference>
<dbReference type="GO" id="GO:0005975">
    <property type="term" value="P:carbohydrate metabolic process"/>
    <property type="evidence" value="ECO:0007669"/>
    <property type="project" value="InterPro"/>
</dbReference>
<dbReference type="EC" id="3.2.1.-" evidence="5"/>
<protein>
    <recommendedName>
        <fullName evidence="5">alpha-1,2-Mannosidase</fullName>
        <ecNumber evidence="5">3.2.1.-</ecNumber>
    </recommendedName>
</protein>
<dbReference type="GO" id="GO:1904380">
    <property type="term" value="P:endoplasmic reticulum mannose trimming"/>
    <property type="evidence" value="ECO:0007669"/>
    <property type="project" value="InterPro"/>
</dbReference>
<dbReference type="OrthoDB" id="8118055at2759"/>
<dbReference type="GO" id="GO:0016020">
    <property type="term" value="C:membrane"/>
    <property type="evidence" value="ECO:0007669"/>
    <property type="project" value="InterPro"/>
</dbReference>
<dbReference type="Gene3D" id="1.50.10.10">
    <property type="match status" value="2"/>
</dbReference>
<dbReference type="GO" id="GO:0005509">
    <property type="term" value="F:calcium ion binding"/>
    <property type="evidence" value="ECO:0007669"/>
    <property type="project" value="InterPro"/>
</dbReference>
<evidence type="ECO:0000256" key="7">
    <source>
        <dbReference type="SAM" id="SignalP"/>
    </source>
</evidence>
<dbReference type="Pfam" id="PF01532">
    <property type="entry name" value="Glyco_hydro_47"/>
    <property type="match status" value="2"/>
</dbReference>
<feature type="chain" id="PRO_5025670400" description="alpha-1,2-Mannosidase" evidence="7">
    <location>
        <begin position="31"/>
        <end position="761"/>
    </location>
</feature>
<dbReference type="EMBL" id="RXIC02000021">
    <property type="protein sequence ID" value="KAB1218077.1"/>
    <property type="molecule type" value="Genomic_DNA"/>
</dbReference>
<dbReference type="InterPro" id="IPR044674">
    <property type="entry name" value="EDEM1/2/3"/>
</dbReference>
<comment type="subcellular location">
    <subcellularLocation>
        <location evidence="1">Endoplasmic reticulum</location>
    </subcellularLocation>
</comment>
<evidence type="ECO:0000313" key="9">
    <source>
        <dbReference type="Proteomes" id="UP000516437"/>
    </source>
</evidence>
<comment type="similarity">
    <text evidence="2 5">Belongs to the glycosyl hydrolase 47 family.</text>
</comment>